<dbReference type="Proteomes" id="UP000190541">
    <property type="component" value="Unassembled WGS sequence"/>
</dbReference>
<proteinExistence type="predicted"/>
<protein>
    <submittedName>
        <fullName evidence="2">Uncharacterized protein</fullName>
    </submittedName>
</protein>
<sequence>MIPDNRKNPPVIPLDVADTDETREPTGEDLRFNEEENSFELDVETEDAEYQHPDPYDTAAPDGEDDNSTYDEENPYTPDEYRDKRSELKGELEELDAEVAADSYARLDETDEALAETPEDERVDLDEEGYPVRDDAGGDDNPILENMDNTIDGPEDEDEDSDVEVPPFEDPRRDDDEPIWDDPNSPMEPEDVPPVDERDPLGDKQIQSDDPTETSG</sequence>
<dbReference type="STRING" id="623280.SAMN05660226_03534"/>
<feature type="compositionally biased region" description="Acidic residues" evidence="1">
    <location>
        <begin position="62"/>
        <end position="74"/>
    </location>
</feature>
<organism evidence="2 3">
    <name type="scientific">Parapedobacter luteus</name>
    <dbReference type="NCBI Taxonomy" id="623280"/>
    <lineage>
        <taxon>Bacteria</taxon>
        <taxon>Pseudomonadati</taxon>
        <taxon>Bacteroidota</taxon>
        <taxon>Sphingobacteriia</taxon>
        <taxon>Sphingobacteriales</taxon>
        <taxon>Sphingobacteriaceae</taxon>
        <taxon>Parapedobacter</taxon>
    </lineage>
</organism>
<feature type="compositionally biased region" description="Acidic residues" evidence="1">
    <location>
        <begin position="35"/>
        <end position="48"/>
    </location>
</feature>
<dbReference type="AlphaFoldDB" id="A0A1T5ETD3"/>
<gene>
    <name evidence="2" type="ORF">SAMN05660226_03534</name>
</gene>
<evidence type="ECO:0000256" key="1">
    <source>
        <dbReference type="SAM" id="MobiDB-lite"/>
    </source>
</evidence>
<feature type="compositionally biased region" description="Acidic residues" evidence="1">
    <location>
        <begin position="109"/>
        <end position="129"/>
    </location>
</feature>
<reference evidence="2 3" key="1">
    <citation type="submission" date="2017-02" db="EMBL/GenBank/DDBJ databases">
        <authorList>
            <person name="Peterson S.W."/>
        </authorList>
    </citation>
    <scope>NUCLEOTIDE SEQUENCE [LARGE SCALE GENOMIC DNA]</scope>
    <source>
        <strain evidence="2 3">DSM 22899</strain>
    </source>
</reference>
<name>A0A1T5ETD3_9SPHI</name>
<feature type="compositionally biased region" description="Basic and acidic residues" evidence="1">
    <location>
        <begin position="20"/>
        <end position="34"/>
    </location>
</feature>
<feature type="compositionally biased region" description="Acidic residues" evidence="1">
    <location>
        <begin position="153"/>
        <end position="163"/>
    </location>
</feature>
<accession>A0A1T5ETD3</accession>
<dbReference type="EMBL" id="FUYS01000011">
    <property type="protein sequence ID" value="SKB87205.1"/>
    <property type="molecule type" value="Genomic_DNA"/>
</dbReference>
<feature type="compositionally biased region" description="Basic and acidic residues" evidence="1">
    <location>
        <begin position="79"/>
        <end position="92"/>
    </location>
</feature>
<feature type="region of interest" description="Disordered" evidence="1">
    <location>
        <begin position="1"/>
        <end position="216"/>
    </location>
</feature>
<evidence type="ECO:0000313" key="2">
    <source>
        <dbReference type="EMBL" id="SKB87205.1"/>
    </source>
</evidence>
<keyword evidence="3" id="KW-1185">Reference proteome</keyword>
<evidence type="ECO:0000313" key="3">
    <source>
        <dbReference type="Proteomes" id="UP000190541"/>
    </source>
</evidence>